<dbReference type="OrthoDB" id="10172077at2759"/>
<evidence type="ECO:0000313" key="1">
    <source>
        <dbReference type="EMBL" id="RMZ99270.1"/>
    </source>
</evidence>
<organism evidence="1 2">
    <name type="scientific">Brachionus plicatilis</name>
    <name type="common">Marine rotifer</name>
    <name type="synonym">Brachionus muelleri</name>
    <dbReference type="NCBI Taxonomy" id="10195"/>
    <lineage>
        <taxon>Eukaryota</taxon>
        <taxon>Metazoa</taxon>
        <taxon>Spiralia</taxon>
        <taxon>Gnathifera</taxon>
        <taxon>Rotifera</taxon>
        <taxon>Eurotatoria</taxon>
        <taxon>Monogononta</taxon>
        <taxon>Pseudotrocha</taxon>
        <taxon>Ploima</taxon>
        <taxon>Brachionidae</taxon>
        <taxon>Brachionus</taxon>
    </lineage>
</organism>
<name>A0A3M7PKP1_BRAPC</name>
<dbReference type="AlphaFoldDB" id="A0A3M7PKP1"/>
<keyword evidence="2" id="KW-1185">Reference proteome</keyword>
<comment type="caution">
    <text evidence="1">The sequence shown here is derived from an EMBL/GenBank/DDBJ whole genome shotgun (WGS) entry which is preliminary data.</text>
</comment>
<protein>
    <submittedName>
        <fullName evidence="1">Uncharacterized protein</fullName>
    </submittedName>
</protein>
<dbReference type="Proteomes" id="UP000276133">
    <property type="component" value="Unassembled WGS sequence"/>
</dbReference>
<gene>
    <name evidence="1" type="ORF">BpHYR1_022880</name>
</gene>
<dbReference type="EMBL" id="REGN01010318">
    <property type="protein sequence ID" value="RMZ99270.1"/>
    <property type="molecule type" value="Genomic_DNA"/>
</dbReference>
<sequence length="133" mass="15282">MERRIRDAMLDHLFRNNVIATEWSKKRRMHFNLDKCKVMEFSSVAPSTISACFRKGGFKKSSNLDIIESIDNNQLEFEKLGSVLTNKIVNFDKYAFRHCDDLVPSGETYSDDLVALEQGEQTEEAEPSLTIET</sequence>
<accession>A0A3M7PKP1</accession>
<evidence type="ECO:0000313" key="2">
    <source>
        <dbReference type="Proteomes" id="UP000276133"/>
    </source>
</evidence>
<reference evidence="1 2" key="1">
    <citation type="journal article" date="2018" name="Sci. Rep.">
        <title>Genomic signatures of local adaptation to the degree of environmental predictability in rotifers.</title>
        <authorList>
            <person name="Franch-Gras L."/>
            <person name="Hahn C."/>
            <person name="Garcia-Roger E.M."/>
            <person name="Carmona M.J."/>
            <person name="Serra M."/>
            <person name="Gomez A."/>
        </authorList>
    </citation>
    <scope>NUCLEOTIDE SEQUENCE [LARGE SCALE GENOMIC DNA]</scope>
    <source>
        <strain evidence="1">HYR1</strain>
    </source>
</reference>
<proteinExistence type="predicted"/>